<accession>A0A542DRM3</accession>
<dbReference type="PRINTS" id="PR00081">
    <property type="entry name" value="GDHRDH"/>
</dbReference>
<organism evidence="4 5">
    <name type="scientific">Amycolatopsis cihanbeyliensis</name>
    <dbReference type="NCBI Taxonomy" id="1128664"/>
    <lineage>
        <taxon>Bacteria</taxon>
        <taxon>Bacillati</taxon>
        <taxon>Actinomycetota</taxon>
        <taxon>Actinomycetes</taxon>
        <taxon>Pseudonocardiales</taxon>
        <taxon>Pseudonocardiaceae</taxon>
        <taxon>Amycolatopsis</taxon>
    </lineage>
</organism>
<dbReference type="OrthoDB" id="9803333at2"/>
<dbReference type="Proteomes" id="UP000320876">
    <property type="component" value="Unassembled WGS sequence"/>
</dbReference>
<dbReference type="InterPro" id="IPR057326">
    <property type="entry name" value="KR_dom"/>
</dbReference>
<evidence type="ECO:0000256" key="1">
    <source>
        <dbReference type="ARBA" id="ARBA00006484"/>
    </source>
</evidence>
<dbReference type="AlphaFoldDB" id="A0A542DRM3"/>
<evidence type="ECO:0000256" key="2">
    <source>
        <dbReference type="ARBA" id="ARBA00023002"/>
    </source>
</evidence>
<comment type="caution">
    <text evidence="4">The sequence shown here is derived from an EMBL/GenBank/DDBJ whole genome shotgun (WGS) entry which is preliminary data.</text>
</comment>
<evidence type="ECO:0000313" key="4">
    <source>
        <dbReference type="EMBL" id="TQJ05758.1"/>
    </source>
</evidence>
<dbReference type="PANTHER" id="PTHR48107:SF7">
    <property type="entry name" value="RE15974P"/>
    <property type="match status" value="1"/>
</dbReference>
<dbReference type="GO" id="GO:0016614">
    <property type="term" value="F:oxidoreductase activity, acting on CH-OH group of donors"/>
    <property type="evidence" value="ECO:0007669"/>
    <property type="project" value="UniProtKB-ARBA"/>
</dbReference>
<comment type="similarity">
    <text evidence="1">Belongs to the short-chain dehydrogenases/reductases (SDR) family.</text>
</comment>
<name>A0A542DRM3_AMYCI</name>
<sequence>MTTSTLSVSARPLQGRGALVTGGSRGIGRAVASKLAAAGAAVVFTYATRSDAADDLIADITASGGWARALPCDLGKLEQLEGVFTHVDRALAEAGAPGLDILVANAGIAAHGPIDEVDGDDWDRVFEVNARGCFFTLQHAARRMRNGGRVITVSTIGTAWPSPGETLYAASKAAVEQISRVASRELGSRGITVNTVSPGPTDTDLLRAAASPEAVDGAAAMTALGRIGQPKDIADVVALLAHPDSRWITGQNIRVDGGLT</sequence>
<keyword evidence="5" id="KW-1185">Reference proteome</keyword>
<dbReference type="InterPro" id="IPR002347">
    <property type="entry name" value="SDR_fam"/>
</dbReference>
<gene>
    <name evidence="4" type="ORF">FB471_5597</name>
</gene>
<dbReference type="SUPFAM" id="SSF51735">
    <property type="entry name" value="NAD(P)-binding Rossmann-fold domains"/>
    <property type="match status" value="1"/>
</dbReference>
<dbReference type="Gene3D" id="3.40.50.720">
    <property type="entry name" value="NAD(P)-binding Rossmann-like Domain"/>
    <property type="match status" value="1"/>
</dbReference>
<protein>
    <submittedName>
        <fullName evidence="4">3-oxoacyl-[acyl-carrier protein] reductase</fullName>
    </submittedName>
</protein>
<dbReference type="PRINTS" id="PR00080">
    <property type="entry name" value="SDRFAMILY"/>
</dbReference>
<dbReference type="FunFam" id="3.40.50.720:FF:000084">
    <property type="entry name" value="Short-chain dehydrogenase reductase"/>
    <property type="match status" value="1"/>
</dbReference>
<feature type="domain" description="Ketoreductase" evidence="3">
    <location>
        <begin position="17"/>
        <end position="199"/>
    </location>
</feature>
<proteinExistence type="inferred from homology"/>
<evidence type="ECO:0000313" key="5">
    <source>
        <dbReference type="Proteomes" id="UP000320876"/>
    </source>
</evidence>
<dbReference type="PANTHER" id="PTHR48107">
    <property type="entry name" value="NADPH-DEPENDENT ALDEHYDE REDUCTASE-LIKE PROTEIN, CHLOROPLASTIC-RELATED"/>
    <property type="match status" value="1"/>
</dbReference>
<evidence type="ECO:0000259" key="3">
    <source>
        <dbReference type="SMART" id="SM00822"/>
    </source>
</evidence>
<dbReference type="Pfam" id="PF13561">
    <property type="entry name" value="adh_short_C2"/>
    <property type="match status" value="1"/>
</dbReference>
<keyword evidence="2" id="KW-0560">Oxidoreductase</keyword>
<dbReference type="EMBL" id="VFML01000001">
    <property type="protein sequence ID" value="TQJ05758.1"/>
    <property type="molecule type" value="Genomic_DNA"/>
</dbReference>
<dbReference type="InterPro" id="IPR036291">
    <property type="entry name" value="NAD(P)-bd_dom_sf"/>
</dbReference>
<dbReference type="SMART" id="SM00822">
    <property type="entry name" value="PKS_KR"/>
    <property type="match status" value="1"/>
</dbReference>
<reference evidence="4 5" key="1">
    <citation type="submission" date="2019-06" db="EMBL/GenBank/DDBJ databases">
        <title>Sequencing the genomes of 1000 actinobacteria strains.</title>
        <authorList>
            <person name="Klenk H.-P."/>
        </authorList>
    </citation>
    <scope>NUCLEOTIDE SEQUENCE [LARGE SCALE GENOMIC DNA]</scope>
    <source>
        <strain evidence="4 5">DSM 45679</strain>
    </source>
</reference>